<dbReference type="PANTHER" id="PTHR33420">
    <property type="entry name" value="FIMBRIAL SUBUNIT ELFA-RELATED"/>
    <property type="match status" value="1"/>
</dbReference>
<proteinExistence type="inferred from homology"/>
<dbReference type="InterPro" id="IPR036937">
    <property type="entry name" value="Adhesion_dom_fimbrial_sf"/>
</dbReference>
<keyword evidence="4" id="KW-0281">Fimbrium</keyword>
<gene>
    <name evidence="6" type="ORF">QLQ15_18210</name>
</gene>
<dbReference type="InterPro" id="IPR050263">
    <property type="entry name" value="Bact_Fimbrial_Adh_Pro"/>
</dbReference>
<protein>
    <submittedName>
        <fullName evidence="6">Fimbrial protein</fullName>
    </submittedName>
</protein>
<comment type="similarity">
    <text evidence="2">Belongs to the fimbrial protein family.</text>
</comment>
<dbReference type="Proteomes" id="UP001321580">
    <property type="component" value="Unassembled WGS sequence"/>
</dbReference>
<comment type="subcellular location">
    <subcellularLocation>
        <location evidence="1">Fimbrium</location>
    </subcellularLocation>
</comment>
<dbReference type="Gene3D" id="2.60.40.1090">
    <property type="entry name" value="Fimbrial-type adhesion domain"/>
    <property type="match status" value="1"/>
</dbReference>
<sequence>MGYYAAGTIGIATAERMVFEVVKTGPITAGGAITGEVAGWFAENGVSQVVSVRLDGPIIIQPNVPTCAVTTADISVPMSAVSASGFSGVGTSSGAPQNFNIGLNCGGGSPGTTTRMYITLTDQTNPANRTDKLSLTPSSTATGVAIQILNGATPVSYGPDSSAAGNPNQWFVTQTGNGLVNIPLSARYVQSASTIGSGTVTALATFTMSYQ</sequence>
<evidence type="ECO:0000259" key="5">
    <source>
        <dbReference type="Pfam" id="PF00419"/>
    </source>
</evidence>
<evidence type="ECO:0000313" key="6">
    <source>
        <dbReference type="EMBL" id="MDI9240840.1"/>
    </source>
</evidence>
<evidence type="ECO:0000256" key="4">
    <source>
        <dbReference type="ARBA" id="ARBA00023263"/>
    </source>
</evidence>
<evidence type="ECO:0000313" key="7">
    <source>
        <dbReference type="Proteomes" id="UP001321580"/>
    </source>
</evidence>
<dbReference type="InterPro" id="IPR008966">
    <property type="entry name" value="Adhesion_dom_sf"/>
</dbReference>
<evidence type="ECO:0000256" key="2">
    <source>
        <dbReference type="ARBA" id="ARBA00006671"/>
    </source>
</evidence>
<dbReference type="InterPro" id="IPR000259">
    <property type="entry name" value="Adhesion_dom_fimbrial"/>
</dbReference>
<keyword evidence="3" id="KW-0732">Signal</keyword>
<dbReference type="Pfam" id="PF00419">
    <property type="entry name" value="Fimbrial"/>
    <property type="match status" value="1"/>
</dbReference>
<reference evidence="6 7" key="1">
    <citation type="submission" date="2023-05" db="EMBL/GenBank/DDBJ databases">
        <title>Lysobacter sp. strain LF1 Genome sequencing and assembly.</title>
        <authorList>
            <person name="Jung Y."/>
        </authorList>
    </citation>
    <scope>NUCLEOTIDE SEQUENCE [LARGE SCALE GENOMIC DNA]</scope>
    <source>
        <strain evidence="6 7">LF1</strain>
    </source>
</reference>
<dbReference type="SUPFAM" id="SSF49401">
    <property type="entry name" value="Bacterial adhesins"/>
    <property type="match status" value="1"/>
</dbReference>
<dbReference type="EMBL" id="JASGBI010000002">
    <property type="protein sequence ID" value="MDI9240840.1"/>
    <property type="molecule type" value="Genomic_DNA"/>
</dbReference>
<feature type="domain" description="Fimbrial-type adhesion" evidence="5">
    <location>
        <begin position="65"/>
        <end position="211"/>
    </location>
</feature>
<dbReference type="PANTHER" id="PTHR33420:SF3">
    <property type="entry name" value="FIMBRIAL SUBUNIT ELFA"/>
    <property type="match status" value="1"/>
</dbReference>
<name>A0ABT6XKZ2_9GAMM</name>
<keyword evidence="7" id="KW-1185">Reference proteome</keyword>
<accession>A0ABT6XKZ2</accession>
<organism evidence="6 7">
    <name type="scientific">Lysobacter stagni</name>
    <dbReference type="NCBI Taxonomy" id="3045172"/>
    <lineage>
        <taxon>Bacteria</taxon>
        <taxon>Pseudomonadati</taxon>
        <taxon>Pseudomonadota</taxon>
        <taxon>Gammaproteobacteria</taxon>
        <taxon>Lysobacterales</taxon>
        <taxon>Lysobacteraceae</taxon>
        <taxon>Lysobacter</taxon>
    </lineage>
</organism>
<comment type="caution">
    <text evidence="6">The sequence shown here is derived from an EMBL/GenBank/DDBJ whole genome shotgun (WGS) entry which is preliminary data.</text>
</comment>
<evidence type="ECO:0000256" key="1">
    <source>
        <dbReference type="ARBA" id="ARBA00004561"/>
    </source>
</evidence>
<evidence type="ECO:0000256" key="3">
    <source>
        <dbReference type="ARBA" id="ARBA00022729"/>
    </source>
</evidence>